<dbReference type="InterPro" id="IPR036390">
    <property type="entry name" value="WH_DNA-bd_sf"/>
</dbReference>
<name>A0A6F8XLF7_9ACTN</name>
<gene>
    <name evidence="1" type="ORF">Pflav_010560</name>
</gene>
<sequence length="122" mass="13666">MRHEAEQAFAEIDLSPAEAQTLVRLDPDLLLTRSELVERLGIEPSSLDVVINAMRQGGLVVWSNRLPGSKSAVLAMTDLGLQRRREARLIFEVSPVLTTLSAEQADRLRDLVWLAIDGYRTR</sequence>
<dbReference type="Gene3D" id="1.10.10.10">
    <property type="entry name" value="Winged helix-like DNA-binding domain superfamily/Winged helix DNA-binding domain"/>
    <property type="match status" value="1"/>
</dbReference>
<dbReference type="RefSeq" id="WP_173034093.1">
    <property type="nucleotide sequence ID" value="NZ_AP022870.1"/>
</dbReference>
<protein>
    <recommendedName>
        <fullName evidence="3">HTH marR-type domain-containing protein</fullName>
    </recommendedName>
</protein>
<reference evidence="1 2" key="2">
    <citation type="submission" date="2020-03" db="EMBL/GenBank/DDBJ databases">
        <authorList>
            <person name="Ichikawa N."/>
            <person name="Kimura A."/>
            <person name="Kitahashi Y."/>
            <person name="Uohara A."/>
        </authorList>
    </citation>
    <scope>NUCLEOTIDE SEQUENCE [LARGE SCALE GENOMIC DNA]</scope>
    <source>
        <strain evidence="1 2">NBRC 107702</strain>
    </source>
</reference>
<organism evidence="1 2">
    <name type="scientific">Phytohabitans flavus</name>
    <dbReference type="NCBI Taxonomy" id="1076124"/>
    <lineage>
        <taxon>Bacteria</taxon>
        <taxon>Bacillati</taxon>
        <taxon>Actinomycetota</taxon>
        <taxon>Actinomycetes</taxon>
        <taxon>Micromonosporales</taxon>
        <taxon>Micromonosporaceae</taxon>
    </lineage>
</organism>
<keyword evidence="2" id="KW-1185">Reference proteome</keyword>
<dbReference type="Proteomes" id="UP000502508">
    <property type="component" value="Chromosome"/>
</dbReference>
<proteinExistence type="predicted"/>
<evidence type="ECO:0000313" key="2">
    <source>
        <dbReference type="Proteomes" id="UP000502508"/>
    </source>
</evidence>
<dbReference type="SUPFAM" id="SSF46785">
    <property type="entry name" value="Winged helix' DNA-binding domain"/>
    <property type="match status" value="1"/>
</dbReference>
<reference evidence="1 2" key="1">
    <citation type="submission" date="2020-03" db="EMBL/GenBank/DDBJ databases">
        <title>Whole genome shotgun sequence of Phytohabitans flavus NBRC 107702.</title>
        <authorList>
            <person name="Komaki H."/>
            <person name="Tamura T."/>
        </authorList>
    </citation>
    <scope>NUCLEOTIDE SEQUENCE [LARGE SCALE GENOMIC DNA]</scope>
    <source>
        <strain evidence="1 2">NBRC 107702</strain>
    </source>
</reference>
<accession>A0A6F8XLF7</accession>
<dbReference type="KEGG" id="pfla:Pflav_010560"/>
<dbReference type="EMBL" id="AP022870">
    <property type="protein sequence ID" value="BCB74646.1"/>
    <property type="molecule type" value="Genomic_DNA"/>
</dbReference>
<evidence type="ECO:0000313" key="1">
    <source>
        <dbReference type="EMBL" id="BCB74646.1"/>
    </source>
</evidence>
<dbReference type="AlphaFoldDB" id="A0A6F8XLF7"/>
<evidence type="ECO:0008006" key="3">
    <source>
        <dbReference type="Google" id="ProtNLM"/>
    </source>
</evidence>
<dbReference type="InterPro" id="IPR036388">
    <property type="entry name" value="WH-like_DNA-bd_sf"/>
</dbReference>